<feature type="compositionally biased region" description="Polar residues" evidence="1">
    <location>
        <begin position="618"/>
        <end position="635"/>
    </location>
</feature>
<feature type="region of interest" description="Disordered" evidence="1">
    <location>
        <begin position="1202"/>
        <end position="1242"/>
    </location>
</feature>
<feature type="region of interest" description="Disordered" evidence="1">
    <location>
        <begin position="618"/>
        <end position="646"/>
    </location>
</feature>
<name>A0ABQ5K1A9_9EUKA</name>
<dbReference type="SUPFAM" id="SSF48371">
    <property type="entry name" value="ARM repeat"/>
    <property type="match status" value="1"/>
</dbReference>
<feature type="compositionally biased region" description="Polar residues" evidence="1">
    <location>
        <begin position="1210"/>
        <end position="1230"/>
    </location>
</feature>
<proteinExistence type="predicted"/>
<organism evidence="2 3">
    <name type="scientific">Aduncisulcus paluster</name>
    <dbReference type="NCBI Taxonomy" id="2918883"/>
    <lineage>
        <taxon>Eukaryota</taxon>
        <taxon>Metamonada</taxon>
        <taxon>Carpediemonas-like organisms</taxon>
        <taxon>Aduncisulcus</taxon>
    </lineage>
</organism>
<sequence>MFQQHINPNNFSSCIEDPFADERVVLETLLQAFSEAVESIDEVKRSLPSDYHLTGQEEELYRLAEVLNLLDEMLFSDKRLDIFVERIQTLLSSISSQILKLFVKIMGDRRIPATYRASLTNLYSRILRFACGKDIPPELIRPEDFPQFTVLFSRQILKLFVKIMGDRRIPATYRASLTNLYSRILRFACGKDIPPELIRPEDFPQFTVLFSRFAHRTLSLGVVSIVAEFLSLGSSSYEHGPSGCRIPIHEEELRQSGVVLLHALLGQTMEQVLYRPPPSIKKASPSRKSTYLQHTNASLARSKVISTDRARSYDLQHTHMAQDRGSFTLLRRPPLSVCQEMISTIAPTLLRTLRYDPSEGVREYCAYVLGKLAHITTVHSLIDPHTAVGVKRLPDLNKKSSDVRERSAPRGTGSDEFFPTTLKHSFIGALYLKDGGSARSPADFSYDTSVESIGTSSIPGSSRIIKEKGLFHVCSEILSLPVPIAVKERACMVCGECLNILLGDGKSGYQESQPPSSPGSKPHSTPQISTPTSITLSPSSIHAILSVLCSSKLSLTLADIITRDKDSHLVLSAILLLTSIMRVCGEFIRYREERENSIKLLQSTISGAVSSEQLQDNPSILTSTKGDSAPPNTGASGSSSKSSELRKELTRHAHLSRLSQICTDVFIQIHASGVIAVMLRRVCAEELEDERASGWNGSYKGRERERSMWRQRKYEQWIEENHRREMKGLPPLEFDTEDSDDEREAWIEHTATSTQAFSLSLSTLCALCVRVFFMLCPRGVGERLQWIKESRIRQAKERAMAEAAAEGVACEAVDIEREGRSISIESSSAPTPLTVVAAHFEGINFDNLPDLFSETSLFACYFRRDSIERLLRGICEGVDESMRDEVISRGRKEAQRRMKCASAQAGKDGCAVSETLRTNVAANTVFNVSTSQQIGSIPPKTTTSLLRHKALELVILLSTSLLASSVVRERVKEIFTTMKEWGESVRETILCVLGWCDPRDIGDVRIILEDGVEISEEMGLRYGIVSEGLTGSTSGLSQKDILSRAMSSSSLHSEVGSSTGSTAASIIPGRTSVLSSFITEDSLAALFSLLRIDRHSLAQGEITQHRSTATRAPSSSSFVPTDASLHQSAFQPEEEEGQIGTSYWRGDGSGVGSLLPYIVNAASFISKLCESVVRSGACVGDAVRKQKRKNGAFGLLKVAKGKDGCHHEPSSTSVAQTDASIVSGPTSVPSDHNETKERSDLHIPSVEELVDGASSPLKCPSCSKANLLMEYDREVIKGVCGSGYVSKEGITRGSEMEDLLALARQDEIKKAKDKQLKEDEAARKRAAELKAMPGSDHYLSKALYEASEESEEEQPLDPDQPRSGLGKNGITRSTLDMEDKPRSISPSPSSKSAEDAERPLLPSMGQG</sequence>
<feature type="compositionally biased region" description="Low complexity" evidence="1">
    <location>
        <begin position="1106"/>
        <end position="1117"/>
    </location>
</feature>
<gene>
    <name evidence="2" type="ORF">ADUPG1_012972</name>
</gene>
<evidence type="ECO:0000256" key="1">
    <source>
        <dbReference type="SAM" id="MobiDB-lite"/>
    </source>
</evidence>
<comment type="caution">
    <text evidence="2">The sequence shown here is derived from an EMBL/GenBank/DDBJ whole genome shotgun (WGS) entry which is preliminary data.</text>
</comment>
<accession>A0ABQ5K1A9</accession>
<feature type="compositionally biased region" description="Polar residues" evidence="1">
    <location>
        <begin position="509"/>
        <end position="523"/>
    </location>
</feature>
<feature type="region of interest" description="Disordered" evidence="1">
    <location>
        <begin position="1341"/>
        <end position="1407"/>
    </location>
</feature>
<keyword evidence="3" id="KW-1185">Reference proteome</keyword>
<reference evidence="2" key="1">
    <citation type="submission" date="2022-03" db="EMBL/GenBank/DDBJ databases">
        <title>Draft genome sequence of Aduncisulcus paluster, a free-living microaerophilic Fornicata.</title>
        <authorList>
            <person name="Yuyama I."/>
            <person name="Kume K."/>
            <person name="Tamura T."/>
            <person name="Inagaki Y."/>
            <person name="Hashimoto T."/>
        </authorList>
    </citation>
    <scope>NUCLEOTIDE SEQUENCE</scope>
    <source>
        <strain evidence="2">NY0171</strain>
    </source>
</reference>
<evidence type="ECO:0000313" key="3">
    <source>
        <dbReference type="Proteomes" id="UP001057375"/>
    </source>
</evidence>
<evidence type="ECO:0000313" key="2">
    <source>
        <dbReference type="EMBL" id="GKT25240.1"/>
    </source>
</evidence>
<feature type="region of interest" description="Disordered" evidence="1">
    <location>
        <begin position="508"/>
        <end position="532"/>
    </location>
</feature>
<feature type="non-terminal residue" evidence="2">
    <location>
        <position position="1407"/>
    </location>
</feature>
<feature type="region of interest" description="Disordered" evidence="1">
    <location>
        <begin position="1102"/>
        <end position="1143"/>
    </location>
</feature>
<dbReference type="InterPro" id="IPR016024">
    <property type="entry name" value="ARM-type_fold"/>
</dbReference>
<feature type="compositionally biased region" description="Basic and acidic residues" evidence="1">
    <location>
        <begin position="1231"/>
        <end position="1241"/>
    </location>
</feature>
<feature type="compositionally biased region" description="Acidic residues" evidence="1">
    <location>
        <begin position="1346"/>
        <end position="1356"/>
    </location>
</feature>
<dbReference type="Proteomes" id="UP001057375">
    <property type="component" value="Unassembled WGS sequence"/>
</dbReference>
<protein>
    <submittedName>
        <fullName evidence="2">Uncharacterized protein</fullName>
    </submittedName>
</protein>
<dbReference type="EMBL" id="BQXS01012576">
    <property type="protein sequence ID" value="GKT25240.1"/>
    <property type="molecule type" value="Genomic_DNA"/>
</dbReference>